<keyword evidence="5 6" id="KW-0472">Membrane</keyword>
<keyword evidence="8" id="KW-1185">Reference proteome</keyword>
<feature type="transmembrane region" description="Helical" evidence="6">
    <location>
        <begin position="256"/>
        <end position="278"/>
    </location>
</feature>
<feature type="transmembrane region" description="Helical" evidence="6">
    <location>
        <begin position="334"/>
        <end position="355"/>
    </location>
</feature>
<comment type="caution">
    <text evidence="7">The sequence shown here is derived from an EMBL/GenBank/DDBJ whole genome shotgun (WGS) entry which is preliminary data.</text>
</comment>
<dbReference type="STRING" id="42249.A0A317SDF6"/>
<evidence type="ECO:0000256" key="2">
    <source>
        <dbReference type="ARBA" id="ARBA00022692"/>
    </source>
</evidence>
<evidence type="ECO:0000256" key="6">
    <source>
        <dbReference type="SAM" id="Phobius"/>
    </source>
</evidence>
<comment type="subcellular location">
    <subcellularLocation>
        <location evidence="1">Membrane</location>
    </subcellularLocation>
</comment>
<protein>
    <submittedName>
        <fullName evidence="7">Uncharacterized protein</fullName>
    </submittedName>
</protein>
<gene>
    <name evidence="7" type="ORF">C7212DRAFT_366662</name>
</gene>
<dbReference type="GO" id="GO:0016020">
    <property type="term" value="C:membrane"/>
    <property type="evidence" value="ECO:0007669"/>
    <property type="project" value="UniProtKB-SubCell"/>
</dbReference>
<keyword evidence="4 6" id="KW-1133">Transmembrane helix</keyword>
<feature type="transmembrane region" description="Helical" evidence="6">
    <location>
        <begin position="409"/>
        <end position="431"/>
    </location>
</feature>
<accession>A0A317SDF6</accession>
<evidence type="ECO:0000313" key="8">
    <source>
        <dbReference type="Proteomes" id="UP000246991"/>
    </source>
</evidence>
<dbReference type="InterPro" id="IPR023395">
    <property type="entry name" value="MCP_dom_sf"/>
</dbReference>
<dbReference type="OrthoDB" id="2896006at2759"/>
<evidence type="ECO:0000256" key="3">
    <source>
        <dbReference type="ARBA" id="ARBA00022792"/>
    </source>
</evidence>
<organism evidence="7 8">
    <name type="scientific">Tuber magnatum</name>
    <name type="common">white Piedmont truffle</name>
    <dbReference type="NCBI Taxonomy" id="42249"/>
    <lineage>
        <taxon>Eukaryota</taxon>
        <taxon>Fungi</taxon>
        <taxon>Dikarya</taxon>
        <taxon>Ascomycota</taxon>
        <taxon>Pezizomycotina</taxon>
        <taxon>Pezizomycetes</taxon>
        <taxon>Pezizales</taxon>
        <taxon>Tuberaceae</taxon>
        <taxon>Tuber</taxon>
    </lineage>
</organism>
<dbReference type="AlphaFoldDB" id="A0A317SDF6"/>
<sequence>MFELLAPKDPCLRPRVRDSGPHHIPAGSTLPTTIFGCCAFVDSFLVSLSFGEAALETPDITPLPPSTINNTTTTSAILLHRFDSATTVIMIHSVGEWPLGTAVPALRVGSEMAGSLLETTTGLVKRGGYPRESKMDYAALAIMIVLVLLAALIFAILYTARILITLTAIEDPTAAYLPLGQSDHKAAAVLGIDTEARHYITSSLFGTLRHLRSEGGFFAPWRGFNAHFFYLFAHHSIDVISQNLLGQVFPGFPARIISGLATSLVFGRFAMVCTHIVISKPQEATWFTRLRSTPWSTARKTLPAVAIVTLLVNLTRELVRGLATVGVDGPTRLIATLAACLLFLGIVLPASATLARVQASHLPENVEPIVPFDRTFGRSDDSKDLTFVEAWKSMGMHGWKRVAKMFVKLAPVAVALPVIFVYGAIFVVIAYNKISL</sequence>
<keyword evidence="3" id="KW-0999">Mitochondrion inner membrane</keyword>
<keyword evidence="3" id="KW-0496">Mitochondrion</keyword>
<reference evidence="7 8" key="1">
    <citation type="submission" date="2018-03" db="EMBL/GenBank/DDBJ databases">
        <title>Genomes of Pezizomycetes fungi and the evolution of truffles.</title>
        <authorList>
            <person name="Murat C."/>
            <person name="Payen T."/>
            <person name="Noel B."/>
            <person name="Kuo A."/>
            <person name="Martin F.M."/>
        </authorList>
    </citation>
    <scope>NUCLEOTIDE SEQUENCE [LARGE SCALE GENOMIC DNA]</scope>
    <source>
        <strain evidence="7">091103-1</strain>
    </source>
</reference>
<feature type="transmembrane region" description="Helical" evidence="6">
    <location>
        <begin position="137"/>
        <end position="158"/>
    </location>
</feature>
<proteinExistence type="predicted"/>
<keyword evidence="2 6" id="KW-0812">Transmembrane</keyword>
<dbReference type="EMBL" id="PYWC01000106">
    <property type="protein sequence ID" value="PWW72463.1"/>
    <property type="molecule type" value="Genomic_DNA"/>
</dbReference>
<dbReference type="SUPFAM" id="SSF103506">
    <property type="entry name" value="Mitochondrial carrier"/>
    <property type="match status" value="1"/>
</dbReference>
<evidence type="ECO:0000256" key="1">
    <source>
        <dbReference type="ARBA" id="ARBA00004370"/>
    </source>
</evidence>
<evidence type="ECO:0000256" key="4">
    <source>
        <dbReference type="ARBA" id="ARBA00022989"/>
    </source>
</evidence>
<name>A0A317SDF6_9PEZI</name>
<evidence type="ECO:0000313" key="7">
    <source>
        <dbReference type="EMBL" id="PWW72463.1"/>
    </source>
</evidence>
<evidence type="ECO:0000256" key="5">
    <source>
        <dbReference type="ARBA" id="ARBA00023136"/>
    </source>
</evidence>
<dbReference type="Proteomes" id="UP000246991">
    <property type="component" value="Unassembled WGS sequence"/>
</dbReference>